<organism evidence="6 7">
    <name type="scientific">Pannonibacter indicus</name>
    <dbReference type="NCBI Taxonomy" id="466044"/>
    <lineage>
        <taxon>Bacteria</taxon>
        <taxon>Pseudomonadati</taxon>
        <taxon>Pseudomonadota</taxon>
        <taxon>Alphaproteobacteria</taxon>
        <taxon>Hyphomicrobiales</taxon>
        <taxon>Stappiaceae</taxon>
        <taxon>Pannonibacter</taxon>
    </lineage>
</organism>
<feature type="domain" description="IclR-ED" evidence="5">
    <location>
        <begin position="108"/>
        <end position="289"/>
    </location>
</feature>
<evidence type="ECO:0000256" key="3">
    <source>
        <dbReference type="ARBA" id="ARBA00023163"/>
    </source>
</evidence>
<dbReference type="InterPro" id="IPR036390">
    <property type="entry name" value="WH_DNA-bd_sf"/>
</dbReference>
<dbReference type="InterPro" id="IPR029016">
    <property type="entry name" value="GAF-like_dom_sf"/>
</dbReference>
<dbReference type="Gene3D" id="3.30.450.40">
    <property type="match status" value="1"/>
</dbReference>
<dbReference type="AlphaFoldDB" id="A0A0K6ICQ2"/>
<feature type="domain" description="HTH iclR-type" evidence="4">
    <location>
        <begin position="45"/>
        <end position="107"/>
    </location>
</feature>
<keyword evidence="2" id="KW-0238">DNA-binding</keyword>
<dbReference type="Pfam" id="PF09339">
    <property type="entry name" value="HTH_IclR"/>
    <property type="match status" value="1"/>
</dbReference>
<dbReference type="GO" id="GO:0045892">
    <property type="term" value="P:negative regulation of DNA-templated transcription"/>
    <property type="evidence" value="ECO:0007669"/>
    <property type="project" value="TreeGrafter"/>
</dbReference>
<evidence type="ECO:0000256" key="1">
    <source>
        <dbReference type="ARBA" id="ARBA00023015"/>
    </source>
</evidence>
<dbReference type="InterPro" id="IPR005471">
    <property type="entry name" value="Tscrpt_reg_IclR_N"/>
</dbReference>
<dbReference type="Pfam" id="PF01614">
    <property type="entry name" value="IclR_C"/>
    <property type="match status" value="1"/>
</dbReference>
<dbReference type="GO" id="GO:0003677">
    <property type="term" value="F:DNA binding"/>
    <property type="evidence" value="ECO:0007669"/>
    <property type="project" value="UniProtKB-KW"/>
</dbReference>
<protein>
    <submittedName>
        <fullName evidence="6">Transcriptional regulator, IclR family</fullName>
    </submittedName>
</protein>
<dbReference type="EMBL" id="CYHE01000022">
    <property type="protein sequence ID" value="CUB00823.1"/>
    <property type="molecule type" value="Genomic_DNA"/>
</dbReference>
<dbReference type="Gene3D" id="1.10.10.10">
    <property type="entry name" value="Winged helix-like DNA-binding domain superfamily/Winged helix DNA-binding domain"/>
    <property type="match status" value="1"/>
</dbReference>
<dbReference type="SMART" id="SM00346">
    <property type="entry name" value="HTH_ICLR"/>
    <property type="match status" value="1"/>
</dbReference>
<dbReference type="PANTHER" id="PTHR30136:SF35">
    <property type="entry name" value="HTH-TYPE TRANSCRIPTIONAL REGULATOR RV1719"/>
    <property type="match status" value="1"/>
</dbReference>
<evidence type="ECO:0000259" key="5">
    <source>
        <dbReference type="PROSITE" id="PS51078"/>
    </source>
</evidence>
<reference evidence="7" key="1">
    <citation type="submission" date="2015-08" db="EMBL/GenBank/DDBJ databases">
        <authorList>
            <person name="Varghese N."/>
        </authorList>
    </citation>
    <scope>NUCLEOTIDE SEQUENCE [LARGE SCALE GENOMIC DNA]</scope>
    <source>
        <strain evidence="7">DSM 23407</strain>
    </source>
</reference>
<keyword evidence="1" id="KW-0805">Transcription regulation</keyword>
<gene>
    <name evidence="6" type="ORF">Ga0061067_12220</name>
</gene>
<dbReference type="Proteomes" id="UP000183900">
    <property type="component" value="Unassembled WGS sequence"/>
</dbReference>
<evidence type="ECO:0000313" key="7">
    <source>
        <dbReference type="Proteomes" id="UP000183900"/>
    </source>
</evidence>
<dbReference type="PROSITE" id="PS51078">
    <property type="entry name" value="ICLR_ED"/>
    <property type="match status" value="1"/>
</dbReference>
<sequence length="289" mass="31990">MLTQLTTEVNVKTHAIRCLMSPKFLRSIFGPPVRQDETWEDPLFIQSVGRAMQVLSAFHQSEKPMSLQDLADQTGLTRSAVQRLVFTLRHLGYVTRDPDDTGYVPGLRILDHSLDFLRLNPVVVKATPVLLELRRQVRERVDLSLWDGLRLVYASRLQSKREILSSTMVGHSVPLFCTSGGWAILARLPEAECEELIARSNRVPVTPQTITDPAVLMERVAETRRNGYALALEQILTGEIAIGAAILGASGRPVAAIHVAGSLAEWEPEDFARQVAPLVIQAAQTISRG</sequence>
<name>A0A0K6ICQ2_9HYPH</name>
<dbReference type="PROSITE" id="PS51077">
    <property type="entry name" value="HTH_ICLR"/>
    <property type="match status" value="1"/>
</dbReference>
<keyword evidence="7" id="KW-1185">Reference proteome</keyword>
<dbReference type="InterPro" id="IPR050707">
    <property type="entry name" value="HTH_MetabolicPath_Reg"/>
</dbReference>
<dbReference type="SUPFAM" id="SSF55781">
    <property type="entry name" value="GAF domain-like"/>
    <property type="match status" value="1"/>
</dbReference>
<dbReference type="PANTHER" id="PTHR30136">
    <property type="entry name" value="HELIX-TURN-HELIX TRANSCRIPTIONAL REGULATOR, ICLR FAMILY"/>
    <property type="match status" value="1"/>
</dbReference>
<evidence type="ECO:0000259" key="4">
    <source>
        <dbReference type="PROSITE" id="PS51077"/>
    </source>
</evidence>
<dbReference type="FunFam" id="1.10.10.10:FF:000056">
    <property type="entry name" value="IclR family transcriptional regulator"/>
    <property type="match status" value="1"/>
</dbReference>
<evidence type="ECO:0000313" key="6">
    <source>
        <dbReference type="EMBL" id="CUB00823.1"/>
    </source>
</evidence>
<dbReference type="InterPro" id="IPR036388">
    <property type="entry name" value="WH-like_DNA-bd_sf"/>
</dbReference>
<accession>A0A0K6ICQ2</accession>
<dbReference type="InterPro" id="IPR014757">
    <property type="entry name" value="Tscrpt_reg_IclR_C"/>
</dbReference>
<dbReference type="SUPFAM" id="SSF46785">
    <property type="entry name" value="Winged helix' DNA-binding domain"/>
    <property type="match status" value="1"/>
</dbReference>
<keyword evidence="3" id="KW-0804">Transcription</keyword>
<proteinExistence type="predicted"/>
<evidence type="ECO:0000256" key="2">
    <source>
        <dbReference type="ARBA" id="ARBA00023125"/>
    </source>
</evidence>
<dbReference type="GO" id="GO:0003700">
    <property type="term" value="F:DNA-binding transcription factor activity"/>
    <property type="evidence" value="ECO:0007669"/>
    <property type="project" value="TreeGrafter"/>
</dbReference>